<organism evidence="6 7">
    <name type="scientific">Cuscuta europaea</name>
    <name type="common">European dodder</name>
    <dbReference type="NCBI Taxonomy" id="41803"/>
    <lineage>
        <taxon>Eukaryota</taxon>
        <taxon>Viridiplantae</taxon>
        <taxon>Streptophyta</taxon>
        <taxon>Embryophyta</taxon>
        <taxon>Tracheophyta</taxon>
        <taxon>Spermatophyta</taxon>
        <taxon>Magnoliopsida</taxon>
        <taxon>eudicotyledons</taxon>
        <taxon>Gunneridae</taxon>
        <taxon>Pentapetalae</taxon>
        <taxon>asterids</taxon>
        <taxon>lamiids</taxon>
        <taxon>Solanales</taxon>
        <taxon>Convolvulaceae</taxon>
        <taxon>Cuscuteae</taxon>
        <taxon>Cuscuta</taxon>
        <taxon>Cuscuta subgen. Cuscuta</taxon>
    </lineage>
</organism>
<evidence type="ECO:0000313" key="6">
    <source>
        <dbReference type="EMBL" id="CAH9080377.1"/>
    </source>
</evidence>
<evidence type="ECO:0000259" key="5">
    <source>
        <dbReference type="SMART" id="SM00856"/>
    </source>
</evidence>
<comment type="similarity">
    <text evidence="3">Belongs to the PMEI family.</text>
</comment>
<dbReference type="PANTHER" id="PTHR36710:SF4">
    <property type="entry name" value="PLANT INVERTASE_PECTIN METHYLESTERASE INHIBITOR SUPERFAMILY PROTEIN"/>
    <property type="match status" value="1"/>
</dbReference>
<dbReference type="FunFam" id="1.20.140.40:FF:000008">
    <property type="entry name" value="Invertase/pectin methylesterase inhibitor family protein"/>
    <property type="match status" value="1"/>
</dbReference>
<reference evidence="6" key="1">
    <citation type="submission" date="2022-07" db="EMBL/GenBank/DDBJ databases">
        <authorList>
            <person name="Macas J."/>
            <person name="Novak P."/>
            <person name="Neumann P."/>
        </authorList>
    </citation>
    <scope>NUCLEOTIDE SEQUENCE</scope>
</reference>
<dbReference type="InterPro" id="IPR034086">
    <property type="entry name" value="PMEI_plant"/>
</dbReference>
<dbReference type="AlphaFoldDB" id="A0A9P1E4X1"/>
<feature type="chain" id="PRO_5040248308" description="Pectinesterase inhibitor domain-containing protein" evidence="4">
    <location>
        <begin position="27"/>
        <end position="176"/>
    </location>
</feature>
<evidence type="ECO:0000256" key="1">
    <source>
        <dbReference type="ARBA" id="ARBA00022729"/>
    </source>
</evidence>
<protein>
    <recommendedName>
        <fullName evidence="5">Pectinesterase inhibitor domain-containing protein</fullName>
    </recommendedName>
</protein>
<sequence length="176" mass="18547">MASFSHNLSIFFSFFVALISITNVNGDLIDTVCAKTLLPPLCQKTLRSDPRSKTADLKGLGFISIDITTKQANSGKALVQSLLNGAVDQKVKSALSSCLENYGDSIDTLGECSDALKSGDYGGLNIKASSALDSFGTCDDGFSDFSKPEPPQLKDASSNLQGICDVILVISNLLKG</sequence>
<evidence type="ECO:0000313" key="7">
    <source>
        <dbReference type="Proteomes" id="UP001152484"/>
    </source>
</evidence>
<keyword evidence="2" id="KW-1015">Disulfide bond</keyword>
<dbReference type="InterPro" id="IPR035513">
    <property type="entry name" value="Invertase/methylesterase_inhib"/>
</dbReference>
<dbReference type="OrthoDB" id="764172at2759"/>
<feature type="signal peptide" evidence="4">
    <location>
        <begin position="1"/>
        <end position="26"/>
    </location>
</feature>
<name>A0A9P1E4X1_CUSEU</name>
<accession>A0A9P1E4X1</accession>
<dbReference type="Pfam" id="PF04043">
    <property type="entry name" value="PMEI"/>
    <property type="match status" value="1"/>
</dbReference>
<dbReference type="InterPro" id="IPR052421">
    <property type="entry name" value="PCW_Enzyme_Inhibitor"/>
</dbReference>
<evidence type="ECO:0000256" key="2">
    <source>
        <dbReference type="ARBA" id="ARBA00023157"/>
    </source>
</evidence>
<evidence type="ECO:0000256" key="3">
    <source>
        <dbReference type="ARBA" id="ARBA00038471"/>
    </source>
</evidence>
<dbReference type="SMART" id="SM00856">
    <property type="entry name" value="PMEI"/>
    <property type="match status" value="1"/>
</dbReference>
<dbReference type="InterPro" id="IPR006501">
    <property type="entry name" value="Pectinesterase_inhib_dom"/>
</dbReference>
<dbReference type="PANTHER" id="PTHR36710">
    <property type="entry name" value="PECTINESTERASE INHIBITOR-LIKE"/>
    <property type="match status" value="1"/>
</dbReference>
<dbReference type="EMBL" id="CAMAPE010000013">
    <property type="protein sequence ID" value="CAH9080377.1"/>
    <property type="molecule type" value="Genomic_DNA"/>
</dbReference>
<gene>
    <name evidence="6" type="ORF">CEURO_LOCUS7484</name>
</gene>
<dbReference type="SUPFAM" id="SSF101148">
    <property type="entry name" value="Plant invertase/pectin methylesterase inhibitor"/>
    <property type="match status" value="1"/>
</dbReference>
<proteinExistence type="inferred from homology"/>
<dbReference type="Proteomes" id="UP001152484">
    <property type="component" value="Unassembled WGS sequence"/>
</dbReference>
<dbReference type="GO" id="GO:0046910">
    <property type="term" value="F:pectinesterase inhibitor activity"/>
    <property type="evidence" value="ECO:0007669"/>
    <property type="project" value="InterPro"/>
</dbReference>
<dbReference type="CDD" id="cd15797">
    <property type="entry name" value="PMEI"/>
    <property type="match status" value="1"/>
</dbReference>
<dbReference type="Gene3D" id="1.20.140.40">
    <property type="entry name" value="Invertase/pectin methylesterase inhibitor family protein"/>
    <property type="match status" value="1"/>
</dbReference>
<keyword evidence="1 4" id="KW-0732">Signal</keyword>
<dbReference type="NCBIfam" id="TIGR01614">
    <property type="entry name" value="PME_inhib"/>
    <property type="match status" value="1"/>
</dbReference>
<evidence type="ECO:0000256" key="4">
    <source>
        <dbReference type="SAM" id="SignalP"/>
    </source>
</evidence>
<keyword evidence="7" id="KW-1185">Reference proteome</keyword>
<comment type="caution">
    <text evidence="6">The sequence shown here is derived from an EMBL/GenBank/DDBJ whole genome shotgun (WGS) entry which is preliminary data.</text>
</comment>
<feature type="domain" description="Pectinesterase inhibitor" evidence="5">
    <location>
        <begin position="24"/>
        <end position="170"/>
    </location>
</feature>